<name>A0AAE0J6L9_9PEZI</name>
<dbReference type="AlphaFoldDB" id="A0AAE0J6L9"/>
<feature type="compositionally biased region" description="Polar residues" evidence="1">
    <location>
        <begin position="215"/>
        <end position="224"/>
    </location>
</feature>
<feature type="compositionally biased region" description="Low complexity" evidence="1">
    <location>
        <begin position="137"/>
        <end position="147"/>
    </location>
</feature>
<feature type="compositionally biased region" description="Polar residues" evidence="1">
    <location>
        <begin position="495"/>
        <end position="513"/>
    </location>
</feature>
<dbReference type="EMBL" id="JAUEPO010000001">
    <property type="protein sequence ID" value="KAK3337545.1"/>
    <property type="molecule type" value="Genomic_DNA"/>
</dbReference>
<feature type="region of interest" description="Disordered" evidence="1">
    <location>
        <begin position="206"/>
        <end position="238"/>
    </location>
</feature>
<dbReference type="Proteomes" id="UP001286456">
    <property type="component" value="Unassembled WGS sequence"/>
</dbReference>
<keyword evidence="3" id="KW-1185">Reference proteome</keyword>
<feature type="region of interest" description="Disordered" evidence="1">
    <location>
        <begin position="123"/>
        <end position="182"/>
    </location>
</feature>
<gene>
    <name evidence="2" type="ORF">B0T19DRAFT_438197</name>
</gene>
<feature type="region of interest" description="Disordered" evidence="1">
    <location>
        <begin position="450"/>
        <end position="541"/>
    </location>
</feature>
<protein>
    <submittedName>
        <fullName evidence="2">Uncharacterized protein</fullName>
    </submittedName>
</protein>
<evidence type="ECO:0000256" key="1">
    <source>
        <dbReference type="SAM" id="MobiDB-lite"/>
    </source>
</evidence>
<reference evidence="2" key="1">
    <citation type="journal article" date="2023" name="Mol. Phylogenet. Evol.">
        <title>Genome-scale phylogeny and comparative genomics of the fungal order Sordariales.</title>
        <authorList>
            <person name="Hensen N."/>
            <person name="Bonometti L."/>
            <person name="Westerberg I."/>
            <person name="Brannstrom I.O."/>
            <person name="Guillou S."/>
            <person name="Cros-Aarteil S."/>
            <person name="Calhoun S."/>
            <person name="Haridas S."/>
            <person name="Kuo A."/>
            <person name="Mondo S."/>
            <person name="Pangilinan J."/>
            <person name="Riley R."/>
            <person name="LaButti K."/>
            <person name="Andreopoulos B."/>
            <person name="Lipzen A."/>
            <person name="Chen C."/>
            <person name="Yan M."/>
            <person name="Daum C."/>
            <person name="Ng V."/>
            <person name="Clum A."/>
            <person name="Steindorff A."/>
            <person name="Ohm R.A."/>
            <person name="Martin F."/>
            <person name="Silar P."/>
            <person name="Natvig D.O."/>
            <person name="Lalanne C."/>
            <person name="Gautier V."/>
            <person name="Ament-Velasquez S.L."/>
            <person name="Kruys A."/>
            <person name="Hutchinson M.I."/>
            <person name="Powell A.J."/>
            <person name="Barry K."/>
            <person name="Miller A.N."/>
            <person name="Grigoriev I.V."/>
            <person name="Debuchy R."/>
            <person name="Gladieux P."/>
            <person name="Hiltunen Thoren M."/>
            <person name="Johannesson H."/>
        </authorList>
    </citation>
    <scope>NUCLEOTIDE SEQUENCE</scope>
    <source>
        <strain evidence="2">SMH4131-1</strain>
    </source>
</reference>
<reference evidence="2" key="2">
    <citation type="submission" date="2023-06" db="EMBL/GenBank/DDBJ databases">
        <authorList>
            <consortium name="Lawrence Berkeley National Laboratory"/>
            <person name="Haridas S."/>
            <person name="Hensen N."/>
            <person name="Bonometti L."/>
            <person name="Westerberg I."/>
            <person name="Brannstrom I.O."/>
            <person name="Guillou S."/>
            <person name="Cros-Aarteil S."/>
            <person name="Calhoun S."/>
            <person name="Kuo A."/>
            <person name="Mondo S."/>
            <person name="Pangilinan J."/>
            <person name="Riley R."/>
            <person name="Labutti K."/>
            <person name="Andreopoulos B."/>
            <person name="Lipzen A."/>
            <person name="Chen C."/>
            <person name="Yanf M."/>
            <person name="Daum C."/>
            <person name="Ng V."/>
            <person name="Clum A."/>
            <person name="Steindorff A."/>
            <person name="Ohm R."/>
            <person name="Martin F."/>
            <person name="Silar P."/>
            <person name="Natvig D."/>
            <person name="Lalanne C."/>
            <person name="Gautier V."/>
            <person name="Ament-Velasquez S.L."/>
            <person name="Kruys A."/>
            <person name="Hutchinson M.I."/>
            <person name="Powell A.J."/>
            <person name="Barry K."/>
            <person name="Miller A.N."/>
            <person name="Grigoriev I.V."/>
            <person name="Debuchy R."/>
            <person name="Gladieux P."/>
            <person name="Thoren M.H."/>
            <person name="Johannesson H."/>
        </authorList>
    </citation>
    <scope>NUCLEOTIDE SEQUENCE</scope>
    <source>
        <strain evidence="2">SMH4131-1</strain>
    </source>
</reference>
<proteinExistence type="predicted"/>
<feature type="compositionally biased region" description="Polar residues" evidence="1">
    <location>
        <begin position="450"/>
        <end position="474"/>
    </location>
</feature>
<evidence type="ECO:0000313" key="3">
    <source>
        <dbReference type="Proteomes" id="UP001286456"/>
    </source>
</evidence>
<organism evidence="2 3">
    <name type="scientific">Cercophora scortea</name>
    <dbReference type="NCBI Taxonomy" id="314031"/>
    <lineage>
        <taxon>Eukaryota</taxon>
        <taxon>Fungi</taxon>
        <taxon>Dikarya</taxon>
        <taxon>Ascomycota</taxon>
        <taxon>Pezizomycotina</taxon>
        <taxon>Sordariomycetes</taxon>
        <taxon>Sordariomycetidae</taxon>
        <taxon>Sordariales</taxon>
        <taxon>Lasiosphaeriaceae</taxon>
        <taxon>Cercophora</taxon>
    </lineage>
</organism>
<sequence>MSQQQPSRTFEGFSVHQPTLGAALEWFPAVGTQELDDLIQAFLPGPGSIKAKRSHISLDFFQFASQTGQTFKFYPVPSSVAVPSPASSAALYDSGYASSFNASPIVSDMSPWTQSPASFAPSASFEETLAKPRSPTSKKSSCASSSAQQGPDFSNHPGMRIMTKDGRDVTNSASRGCKTKEQRDHAHLMRIIKACDACKKKKIRCDPSHKKRTAAETSPAQQKSKPAKRLKKTADPPPLSFDTGSLDFLNADSFEAFEIAPTFPLFQDPSNDLGDDFQWDQFLQTESIDLASNFVPDNYNFFQDPQGYFPSTSGSSAASPSQVFTPFTPAPPSASPRSASEVISGTLPDMSPSDPSLPYLNPGIAHGTNYVDFNLYSPASDFSLDEELLPASRNHTTASRQRSPRMANAAIGNELLHQEGSSSAGVAHADQYSVSPRYTATQFVITQSDWYPHGSTTTKQPPIQSPSATDQLPHSQRGPGTLEGLQPPPSELPQHAQTVRRSAPSKSSPSQGRGSYGPNAQGCTMTQLPSPSLGSGGSSHVAQAIAGRPADGGVYSVGDASRQSRQSSLQDYGWSVSLTPALPSPSQGVIAPATEVRGTIGLGGTIDAGGATNPGGSRPTRVSHPSVPGGGARQTVHPQDVTHRGDALTLSNNSLLPGQSRQTSTLVHAPSQLGPVSLSATISLSERVVSQFHNTISSDGYHSTGAVLASTSSASIMISALLIAILPMQLVTKNGAKRSSLNDWSPTNLCGLVAFGLVSCLLVSASQPQQLGHFDPLNILATIAITLASFALQQSRLATSRPMLPSATAAPSTTGTIGNVKSKIQGIGQRLDSLRSTVSQRGSWLMARPFRGPLRP</sequence>
<comment type="caution">
    <text evidence="2">The sequence shown here is derived from an EMBL/GenBank/DDBJ whole genome shotgun (WGS) entry which is preliminary data.</text>
</comment>
<feature type="region of interest" description="Disordered" evidence="1">
    <location>
        <begin position="601"/>
        <end position="638"/>
    </location>
</feature>
<evidence type="ECO:0000313" key="2">
    <source>
        <dbReference type="EMBL" id="KAK3337545.1"/>
    </source>
</evidence>
<accession>A0AAE0J6L9</accession>